<reference evidence="3" key="1">
    <citation type="submission" date="2023-01" db="EMBL/GenBank/DDBJ databases">
        <title>Key to firefly adult light organ development and bioluminescence: homeobox transcription factors regulate luciferase expression and transportation to peroxisome.</title>
        <authorList>
            <person name="Fu X."/>
        </authorList>
    </citation>
    <scope>NUCLEOTIDE SEQUENCE [LARGE SCALE GENOMIC DNA]</scope>
</reference>
<dbReference type="PROSITE" id="PS50017">
    <property type="entry name" value="DEATH_DOMAIN"/>
    <property type="match status" value="1"/>
</dbReference>
<keyword evidence="3" id="KW-1185">Reference proteome</keyword>
<evidence type="ECO:0000313" key="2">
    <source>
        <dbReference type="EMBL" id="KAK4886946.1"/>
    </source>
</evidence>
<dbReference type="SUPFAM" id="SSF47986">
    <property type="entry name" value="DEATH domain"/>
    <property type="match status" value="1"/>
</dbReference>
<name>A0AAN7PND3_9COLE</name>
<proteinExistence type="predicted"/>
<dbReference type="CDD" id="cd01670">
    <property type="entry name" value="Death"/>
    <property type="match status" value="1"/>
</dbReference>
<dbReference type="InterPro" id="IPR011029">
    <property type="entry name" value="DEATH-like_dom_sf"/>
</dbReference>
<dbReference type="InterPro" id="IPR000488">
    <property type="entry name" value="Death_dom"/>
</dbReference>
<dbReference type="Pfam" id="PF00531">
    <property type="entry name" value="Death"/>
    <property type="match status" value="1"/>
</dbReference>
<comment type="caution">
    <text evidence="2">The sequence shown here is derived from an EMBL/GenBank/DDBJ whole genome shotgun (WGS) entry which is preliminary data.</text>
</comment>
<evidence type="ECO:0000259" key="1">
    <source>
        <dbReference type="PROSITE" id="PS50017"/>
    </source>
</evidence>
<dbReference type="Proteomes" id="UP001353858">
    <property type="component" value="Unassembled WGS sequence"/>
</dbReference>
<gene>
    <name evidence="2" type="ORF">RN001_003217</name>
</gene>
<protein>
    <recommendedName>
        <fullName evidence="1">Death domain-containing protein</fullName>
    </recommendedName>
</protein>
<accession>A0AAN7PND3</accession>
<dbReference type="EMBL" id="JARPUR010000001">
    <property type="protein sequence ID" value="KAK4886946.1"/>
    <property type="molecule type" value="Genomic_DNA"/>
</dbReference>
<organism evidence="2 3">
    <name type="scientific">Aquatica leii</name>
    <dbReference type="NCBI Taxonomy" id="1421715"/>
    <lineage>
        <taxon>Eukaryota</taxon>
        <taxon>Metazoa</taxon>
        <taxon>Ecdysozoa</taxon>
        <taxon>Arthropoda</taxon>
        <taxon>Hexapoda</taxon>
        <taxon>Insecta</taxon>
        <taxon>Pterygota</taxon>
        <taxon>Neoptera</taxon>
        <taxon>Endopterygota</taxon>
        <taxon>Coleoptera</taxon>
        <taxon>Polyphaga</taxon>
        <taxon>Elateriformia</taxon>
        <taxon>Elateroidea</taxon>
        <taxon>Lampyridae</taxon>
        <taxon>Luciolinae</taxon>
        <taxon>Aquatica</taxon>
    </lineage>
</organism>
<sequence length="195" mass="23054">MTTAMGITNYDTIRSEILHECNQCSNQDMSILKHMFAKQINSIRRLDNIRNVHDLVNILEKRNVLNSRNFKCFQEITAALNINKFDHYFGRSYDRKPVESTASSVKHNSQKEQIYELICNELGIKWKDFARALEISDAKIDEMEERYRLMSERIRKILMFHENSLSSVTWLPLLEALSKSRRNDLRIKIETLIKQ</sequence>
<dbReference type="AlphaFoldDB" id="A0AAN7PND3"/>
<evidence type="ECO:0000313" key="3">
    <source>
        <dbReference type="Proteomes" id="UP001353858"/>
    </source>
</evidence>
<dbReference type="GO" id="GO:0007165">
    <property type="term" value="P:signal transduction"/>
    <property type="evidence" value="ECO:0007669"/>
    <property type="project" value="InterPro"/>
</dbReference>
<feature type="domain" description="Death" evidence="1">
    <location>
        <begin position="111"/>
        <end position="193"/>
    </location>
</feature>
<dbReference type="Gene3D" id="1.10.533.10">
    <property type="entry name" value="Death Domain, Fas"/>
    <property type="match status" value="2"/>
</dbReference>